<reference evidence="2 3" key="1">
    <citation type="submission" date="2016-10" db="EMBL/GenBank/DDBJ databases">
        <authorList>
            <person name="de Groot N.N."/>
        </authorList>
    </citation>
    <scope>NUCLEOTIDE SEQUENCE [LARGE SCALE GENOMIC DNA]</scope>
    <source>
        <strain evidence="2 3">DSM 22187</strain>
    </source>
</reference>
<dbReference type="RefSeq" id="WP_089673680.1">
    <property type="nucleotide sequence ID" value="NZ_CP024845.1"/>
</dbReference>
<organism evidence="2 3">
    <name type="scientific">Halohasta litchfieldiae</name>
    <dbReference type="NCBI Taxonomy" id="1073996"/>
    <lineage>
        <taxon>Archaea</taxon>
        <taxon>Methanobacteriati</taxon>
        <taxon>Methanobacteriota</taxon>
        <taxon>Stenosarchaea group</taxon>
        <taxon>Halobacteria</taxon>
        <taxon>Halobacteriales</taxon>
        <taxon>Haloferacaceae</taxon>
        <taxon>Halohasta</taxon>
    </lineage>
</organism>
<sequence>MSPTLHNEHVDHDTAGDDIITAAELEARGAEAATDETMLFETSGTNGEPKRIPYAYTQLPAQKRHEAHAFELAGLQSDDVVMTLAAPLDGISGWASRSGSRELGADVLNRSFNDYKQIIEWQEATEVTALFATPLVAQSIGEEIAANYGLPHEVFPNLRLGLLFGDHLPPHLRTQLRQQWGFEELRSLYGSVEADVLAVGTDETQKLVPLVDKLVFEIIPDDDETGTPVDIRELTRQRTGSLLVSDPHREGFPFTRYRIGDIVTVLPQDNDIPRLRVLGREDDTINLGGAPLYEQQLQTAIEETYGHGIDEWTAVVSRPEMKPAVDIYVAGGDPTDGAVFRTNLFARSPPIKEAFSAVGDGVIEHIRVHHVDSVPTAVEDAGSLEIERDLKTNRIVFEDSYREYQLKSASR</sequence>
<evidence type="ECO:0000313" key="2">
    <source>
        <dbReference type="EMBL" id="SEJ27900.1"/>
    </source>
</evidence>
<dbReference type="Gene3D" id="3.40.50.12780">
    <property type="entry name" value="N-terminal domain of ligase-like"/>
    <property type="match status" value="1"/>
</dbReference>
<evidence type="ECO:0000259" key="1">
    <source>
        <dbReference type="Pfam" id="PF00501"/>
    </source>
</evidence>
<feature type="domain" description="AMP-dependent synthetase/ligase" evidence="1">
    <location>
        <begin position="32"/>
        <end position="247"/>
    </location>
</feature>
<dbReference type="AlphaFoldDB" id="A0A1H6XSQ2"/>
<keyword evidence="3" id="KW-1185">Reference proteome</keyword>
<proteinExistence type="predicted"/>
<accession>A0A1H6XSQ2</accession>
<dbReference type="EMBL" id="FNYR01000039">
    <property type="protein sequence ID" value="SEJ27900.1"/>
    <property type="molecule type" value="Genomic_DNA"/>
</dbReference>
<dbReference type="PANTHER" id="PTHR43845">
    <property type="entry name" value="BLR5969 PROTEIN"/>
    <property type="match status" value="1"/>
</dbReference>
<protein>
    <submittedName>
        <fullName evidence="2">GH3 auxin-responsive promoter</fullName>
    </submittedName>
</protein>
<dbReference type="InterPro" id="IPR042099">
    <property type="entry name" value="ANL_N_sf"/>
</dbReference>
<accession>A0A2H4Q3Q4</accession>
<dbReference type="Pfam" id="PF00501">
    <property type="entry name" value="AMP-binding"/>
    <property type="match status" value="1"/>
</dbReference>
<dbReference type="OrthoDB" id="37928at2157"/>
<dbReference type="KEGG" id="hae:halTADL_2256"/>
<dbReference type="SUPFAM" id="SSF56801">
    <property type="entry name" value="Acetyl-CoA synthetase-like"/>
    <property type="match status" value="1"/>
</dbReference>
<evidence type="ECO:0000313" key="3">
    <source>
        <dbReference type="Proteomes" id="UP000198888"/>
    </source>
</evidence>
<dbReference type="STRING" id="1073996.SAMN05444271_1394"/>
<name>A0A1H6XSQ2_9EURY</name>
<dbReference type="PANTHER" id="PTHR43845:SF1">
    <property type="entry name" value="BLR5969 PROTEIN"/>
    <property type="match status" value="1"/>
</dbReference>
<dbReference type="Proteomes" id="UP000198888">
    <property type="component" value="Unassembled WGS sequence"/>
</dbReference>
<dbReference type="InterPro" id="IPR000873">
    <property type="entry name" value="AMP-dep_synth/lig_dom"/>
</dbReference>
<dbReference type="GeneID" id="35003036"/>
<gene>
    <name evidence="2" type="ORF">SAMN05444271_1394</name>
</gene>